<name>A0ABW4FES2_9PSEU</name>
<proteinExistence type="predicted"/>
<accession>A0ABW4FES2</accession>
<keyword evidence="3" id="KW-1185">Reference proteome</keyword>
<evidence type="ECO:0000313" key="2">
    <source>
        <dbReference type="EMBL" id="MFD1528221.1"/>
    </source>
</evidence>
<evidence type="ECO:0000256" key="1">
    <source>
        <dbReference type="SAM" id="Phobius"/>
    </source>
</evidence>
<organism evidence="2 3">
    <name type="scientific">Pseudonocardia aurantiaca</name>
    <dbReference type="NCBI Taxonomy" id="75290"/>
    <lineage>
        <taxon>Bacteria</taxon>
        <taxon>Bacillati</taxon>
        <taxon>Actinomycetota</taxon>
        <taxon>Actinomycetes</taxon>
        <taxon>Pseudonocardiales</taxon>
        <taxon>Pseudonocardiaceae</taxon>
        <taxon>Pseudonocardia</taxon>
    </lineage>
</organism>
<feature type="transmembrane region" description="Helical" evidence="1">
    <location>
        <begin position="47"/>
        <end position="77"/>
    </location>
</feature>
<reference evidence="3" key="1">
    <citation type="journal article" date="2019" name="Int. J. Syst. Evol. Microbiol.">
        <title>The Global Catalogue of Microorganisms (GCM) 10K type strain sequencing project: providing services to taxonomists for standard genome sequencing and annotation.</title>
        <authorList>
            <consortium name="The Broad Institute Genomics Platform"/>
            <consortium name="The Broad Institute Genome Sequencing Center for Infectious Disease"/>
            <person name="Wu L."/>
            <person name="Ma J."/>
        </authorList>
    </citation>
    <scope>NUCLEOTIDE SEQUENCE [LARGE SCALE GENOMIC DNA]</scope>
    <source>
        <strain evidence="3">JCM 12165</strain>
    </source>
</reference>
<keyword evidence="1" id="KW-0812">Transmembrane</keyword>
<feature type="transmembrane region" description="Helical" evidence="1">
    <location>
        <begin position="18"/>
        <end position="35"/>
    </location>
</feature>
<keyword evidence="1" id="KW-1133">Transmembrane helix</keyword>
<dbReference type="Proteomes" id="UP001597145">
    <property type="component" value="Unassembled WGS sequence"/>
</dbReference>
<feature type="transmembrane region" description="Helical" evidence="1">
    <location>
        <begin position="83"/>
        <end position="103"/>
    </location>
</feature>
<evidence type="ECO:0000313" key="3">
    <source>
        <dbReference type="Proteomes" id="UP001597145"/>
    </source>
</evidence>
<dbReference type="EMBL" id="JBHUCP010000001">
    <property type="protein sequence ID" value="MFD1528221.1"/>
    <property type="molecule type" value="Genomic_DNA"/>
</dbReference>
<comment type="caution">
    <text evidence="2">The sequence shown here is derived from an EMBL/GenBank/DDBJ whole genome shotgun (WGS) entry which is preliminary data.</text>
</comment>
<dbReference type="RefSeq" id="WP_343972612.1">
    <property type="nucleotide sequence ID" value="NZ_BAAAJG010000003.1"/>
</dbReference>
<keyword evidence="1" id="KW-0472">Membrane</keyword>
<gene>
    <name evidence="2" type="ORF">ACFSCY_02075</name>
</gene>
<protein>
    <submittedName>
        <fullName evidence="2">Uncharacterized protein</fullName>
    </submittedName>
</protein>
<sequence>MAVLAAALLLWPFAGLSWIPWLIGLAALIVLRVLRLDGPLRGWDLPLAGLAVVIGLMMSTGPWAWALAASIGVLLAGLAQLPWWRLAAVGAVLCLISGVGYGLSAYQARIDAEQVAAQAGNQIRTELGTSRFDTVLPALARAVADNNPARFCNLLVSDAEPRFVAASGSADCSSAVVRLASQVRSPREYSQPKAAITEQTGGWIVDACAMTWPAPEAGPQLGRFRVEQAGLGGGFVVTDYQPC</sequence>